<evidence type="ECO:0000256" key="2">
    <source>
        <dbReference type="ARBA" id="ARBA00009784"/>
    </source>
</evidence>
<evidence type="ECO:0000256" key="3">
    <source>
        <dbReference type="ARBA" id="ARBA00022475"/>
    </source>
</evidence>
<feature type="transmembrane region" description="Helical" evidence="7">
    <location>
        <begin position="167"/>
        <end position="187"/>
    </location>
</feature>
<dbReference type="PANTHER" id="PTHR33508">
    <property type="entry name" value="UPF0056 MEMBRANE PROTEIN YHCE"/>
    <property type="match status" value="1"/>
</dbReference>
<dbReference type="Pfam" id="PF01914">
    <property type="entry name" value="MarC"/>
    <property type="match status" value="1"/>
</dbReference>
<proteinExistence type="inferred from homology"/>
<evidence type="ECO:0000313" key="9">
    <source>
        <dbReference type="EMBL" id="GLR92008.1"/>
    </source>
</evidence>
<feature type="transmembrane region" description="Helical" evidence="7">
    <location>
        <begin position="94"/>
        <end position="114"/>
    </location>
</feature>
<dbReference type="RefSeq" id="WP_284275877.1">
    <property type="nucleotide sequence ID" value="NZ_BSOW01000061.1"/>
</dbReference>
<accession>A0ABQ6BD56</accession>
<keyword evidence="4 7" id="KW-0812">Transmembrane</keyword>
<feature type="transmembrane region" description="Helical" evidence="7">
    <location>
        <begin position="34"/>
        <end position="56"/>
    </location>
</feature>
<feature type="transmembrane region" description="Helical" evidence="7">
    <location>
        <begin position="68"/>
        <end position="88"/>
    </location>
</feature>
<feature type="transmembrane region" description="Helical" evidence="7">
    <location>
        <begin position="134"/>
        <end position="161"/>
    </location>
</feature>
<keyword evidence="5 7" id="KW-1133">Transmembrane helix</keyword>
<evidence type="ECO:0000256" key="4">
    <source>
        <dbReference type="ARBA" id="ARBA00022692"/>
    </source>
</evidence>
<dbReference type="InterPro" id="IPR002771">
    <property type="entry name" value="Multi_antbiot-R_MarC"/>
</dbReference>
<evidence type="ECO:0000256" key="6">
    <source>
        <dbReference type="ARBA" id="ARBA00023136"/>
    </source>
</evidence>
<feature type="transmembrane region" description="Helical" evidence="7">
    <location>
        <begin position="199"/>
        <end position="220"/>
    </location>
</feature>
<organism evidence="9 10">
    <name type="scientific">Bradyrhizobium iriomotense</name>
    <dbReference type="NCBI Taxonomy" id="441950"/>
    <lineage>
        <taxon>Bacteria</taxon>
        <taxon>Pseudomonadati</taxon>
        <taxon>Pseudomonadota</taxon>
        <taxon>Alphaproteobacteria</taxon>
        <taxon>Hyphomicrobiales</taxon>
        <taxon>Nitrobacteraceae</taxon>
        <taxon>Bradyrhizobium</taxon>
    </lineage>
</organism>
<evidence type="ECO:0000256" key="1">
    <source>
        <dbReference type="ARBA" id="ARBA00004651"/>
    </source>
</evidence>
<keyword evidence="6 7" id="KW-0472">Membrane</keyword>
<keyword evidence="3" id="KW-1003">Cell membrane</keyword>
<keyword evidence="10" id="KW-1185">Reference proteome</keyword>
<dbReference type="PANTHER" id="PTHR33508:SF1">
    <property type="entry name" value="UPF0056 MEMBRANE PROTEIN YHCE"/>
    <property type="match status" value="1"/>
</dbReference>
<comment type="similarity">
    <text evidence="2 7">Belongs to the UPF0056 (MarC) family.</text>
</comment>
<gene>
    <name evidence="9" type="ORF">GCM10007857_87260</name>
</gene>
<evidence type="ECO:0000256" key="7">
    <source>
        <dbReference type="RuleBase" id="RU362048"/>
    </source>
</evidence>
<feature type="signal peptide" evidence="8">
    <location>
        <begin position="1"/>
        <end position="19"/>
    </location>
</feature>
<feature type="chain" id="PRO_5045591822" description="UPF0056 membrane protein" evidence="8">
    <location>
        <begin position="20"/>
        <end position="237"/>
    </location>
</feature>
<name>A0ABQ6BD56_9BRAD</name>
<keyword evidence="8" id="KW-0732">Signal</keyword>
<comment type="subcellular location">
    <subcellularLocation>
        <location evidence="1 7">Cell membrane</location>
        <topology evidence="1 7">Multi-pass membrane protein</topology>
    </subcellularLocation>
</comment>
<protein>
    <recommendedName>
        <fullName evidence="7">UPF0056 membrane protein</fullName>
    </recommendedName>
</protein>
<dbReference type="Proteomes" id="UP001156905">
    <property type="component" value="Unassembled WGS sequence"/>
</dbReference>
<comment type="caution">
    <text evidence="9">The sequence shown here is derived from an EMBL/GenBank/DDBJ whole genome shotgun (WGS) entry which is preliminary data.</text>
</comment>
<evidence type="ECO:0000313" key="10">
    <source>
        <dbReference type="Proteomes" id="UP001156905"/>
    </source>
</evidence>
<sequence>MKRLAAIIAATLVPVAAAAQSTGVLTTRRPLTWGMIFALLFLMLGPIKLLGPFAAATKDCDSIFRRRLATRAFLFSLAAVTIAAGLGKQMLDNFAIPVLVLQIAAGMILFLVALQAVMQQYKPASSEPTEPITLALAFSPLAFPTIVTPYGIAAVTILISLSPTTEASLMLTGVVYFILFLDWLAMLAAHTIVRWSGPLLLLLGVILGVNQVALGLQLMLGGIEGLIAQGAFTPSAN</sequence>
<evidence type="ECO:0000256" key="8">
    <source>
        <dbReference type="SAM" id="SignalP"/>
    </source>
</evidence>
<reference evidence="10" key="1">
    <citation type="journal article" date="2019" name="Int. J. Syst. Evol. Microbiol.">
        <title>The Global Catalogue of Microorganisms (GCM) 10K type strain sequencing project: providing services to taxonomists for standard genome sequencing and annotation.</title>
        <authorList>
            <consortium name="The Broad Institute Genomics Platform"/>
            <consortium name="The Broad Institute Genome Sequencing Center for Infectious Disease"/>
            <person name="Wu L."/>
            <person name="Ma J."/>
        </authorList>
    </citation>
    <scope>NUCLEOTIDE SEQUENCE [LARGE SCALE GENOMIC DNA]</scope>
    <source>
        <strain evidence="10">NBRC 102520</strain>
    </source>
</reference>
<evidence type="ECO:0000256" key="5">
    <source>
        <dbReference type="ARBA" id="ARBA00022989"/>
    </source>
</evidence>
<dbReference type="EMBL" id="BSOW01000061">
    <property type="protein sequence ID" value="GLR92008.1"/>
    <property type="molecule type" value="Genomic_DNA"/>
</dbReference>